<proteinExistence type="predicted"/>
<dbReference type="AlphaFoldDB" id="A0A2A2DG69"/>
<accession>A0A2A2DG69</accession>
<dbReference type="Proteomes" id="UP000218944">
    <property type="component" value="Unassembled WGS sequence"/>
</dbReference>
<name>A0A2A2DG69_9ACTN</name>
<evidence type="ECO:0000313" key="1">
    <source>
        <dbReference type="EMBL" id="PAU50399.1"/>
    </source>
</evidence>
<organism evidence="1 2">
    <name type="scientific">Streptomyces albireticuli</name>
    <dbReference type="NCBI Taxonomy" id="1940"/>
    <lineage>
        <taxon>Bacteria</taxon>
        <taxon>Bacillati</taxon>
        <taxon>Actinomycetota</taxon>
        <taxon>Actinomycetes</taxon>
        <taxon>Kitasatosporales</taxon>
        <taxon>Streptomycetaceae</taxon>
        <taxon>Streptomyces</taxon>
    </lineage>
</organism>
<comment type="caution">
    <text evidence="1">The sequence shown here is derived from an EMBL/GenBank/DDBJ whole genome shotgun (WGS) entry which is preliminary data.</text>
</comment>
<reference evidence="1 2" key="1">
    <citation type="submission" date="2017-08" db="EMBL/GenBank/DDBJ databases">
        <title>Genome sequence of Streptomyces albireticuli NRRL B-1670.</title>
        <authorList>
            <person name="Graham D.E."/>
            <person name="Mahan K.M."/>
            <person name="Klingeman D.M."/>
            <person name="Hettich R.L."/>
            <person name="Parry R.J."/>
            <person name="Spain J.C."/>
        </authorList>
    </citation>
    <scope>NUCLEOTIDE SEQUENCE [LARGE SCALE GENOMIC DNA]</scope>
    <source>
        <strain evidence="1 2">NRRL B-1670</strain>
    </source>
</reference>
<sequence>MIQILGSRFFPQLDGVDLYVEPGEIDGFLAVWEALRRHLPGLAKQAGYEADCVAERFGNIVAEALRAKAAGGGIIIGQR</sequence>
<evidence type="ECO:0000313" key="2">
    <source>
        <dbReference type="Proteomes" id="UP000218944"/>
    </source>
</evidence>
<keyword evidence="2" id="KW-1185">Reference proteome</keyword>
<dbReference type="RefSeq" id="WP_095578833.1">
    <property type="nucleotide sequence ID" value="NZ_JAJQQQ010000034.1"/>
</dbReference>
<dbReference type="EMBL" id="NSJV01000055">
    <property type="protein sequence ID" value="PAU50399.1"/>
    <property type="molecule type" value="Genomic_DNA"/>
</dbReference>
<protein>
    <submittedName>
        <fullName evidence="1">Uncharacterized protein</fullName>
    </submittedName>
</protein>
<gene>
    <name evidence="1" type="ORF">CK936_02765</name>
</gene>